<dbReference type="Gene3D" id="3.40.630.30">
    <property type="match status" value="1"/>
</dbReference>
<dbReference type="InterPro" id="IPR016181">
    <property type="entry name" value="Acyl_CoA_acyltransferase"/>
</dbReference>
<evidence type="ECO:0008006" key="3">
    <source>
        <dbReference type="Google" id="ProtNLM"/>
    </source>
</evidence>
<dbReference type="SUPFAM" id="SSF55729">
    <property type="entry name" value="Acyl-CoA N-acyltransferases (Nat)"/>
    <property type="match status" value="1"/>
</dbReference>
<keyword evidence="2" id="KW-1185">Reference proteome</keyword>
<organism evidence="1 2">
    <name type="scientific">Bifidobacterium scaligerum</name>
    <dbReference type="NCBI Taxonomy" id="2052656"/>
    <lineage>
        <taxon>Bacteria</taxon>
        <taxon>Bacillati</taxon>
        <taxon>Actinomycetota</taxon>
        <taxon>Actinomycetes</taxon>
        <taxon>Bifidobacteriales</taxon>
        <taxon>Bifidobacteriaceae</taxon>
        <taxon>Bifidobacterium</taxon>
    </lineage>
</organism>
<gene>
    <name evidence="1" type="ORF">CUU80_02485</name>
</gene>
<proteinExistence type="predicted"/>
<evidence type="ECO:0000313" key="2">
    <source>
        <dbReference type="Proteomes" id="UP000228755"/>
    </source>
</evidence>
<accession>A0A2M9HT95</accession>
<dbReference type="Proteomes" id="UP000228755">
    <property type="component" value="Unassembled WGS sequence"/>
</dbReference>
<protein>
    <recommendedName>
        <fullName evidence="3">N-acetyltransferase domain-containing protein</fullName>
    </recommendedName>
</protein>
<dbReference type="OrthoDB" id="3231455at2"/>
<name>A0A2M9HT95_9BIFI</name>
<dbReference type="AlphaFoldDB" id="A0A2M9HT95"/>
<dbReference type="EMBL" id="PGLQ01000001">
    <property type="protein sequence ID" value="PJM80019.1"/>
    <property type="molecule type" value="Genomic_DNA"/>
</dbReference>
<comment type="caution">
    <text evidence="1">The sequence shown here is derived from an EMBL/GenBank/DDBJ whole genome shotgun (WGS) entry which is preliminary data.</text>
</comment>
<sequence>MKHRKYYWPWQLEVQNMIRGFRKPNPRSEWADICCVPDKTGEERIMAFVWFGIIDGFKDDDQGVYMVGYIARSLEADHCHFGDAALRHALRIMQENQIKTGRDDTIGARIDPRNVQSINLFQRNGFIDAGVDPYEKHYHRFVRFGFDSID</sequence>
<reference evidence="1 2" key="1">
    <citation type="submission" date="2017-11" db="EMBL/GenBank/DDBJ databases">
        <title>Draft genome sequences of strains TRE 1, TRE D, TRE H and TRI 7, isolated from tamarins, belonging to four potential novel Bifidobacterium species.</title>
        <authorList>
            <person name="Mattarelli P."/>
            <person name="Modesto M."/>
            <person name="Bonetti A."/>
            <person name="Puglisi E."/>
            <person name="Morelli L."/>
        </authorList>
    </citation>
    <scope>NUCLEOTIDE SEQUENCE [LARGE SCALE GENOMIC DNA]</scope>
    <source>
        <strain evidence="2">TRED</strain>
    </source>
</reference>
<dbReference type="RefSeq" id="WP_100495789.1">
    <property type="nucleotide sequence ID" value="NZ_PGLQ01000001.1"/>
</dbReference>
<evidence type="ECO:0000313" key="1">
    <source>
        <dbReference type="EMBL" id="PJM80019.1"/>
    </source>
</evidence>